<dbReference type="KEGG" id="aav:Aave_2425"/>
<dbReference type="InterPro" id="IPR036052">
    <property type="entry name" value="TrpB-like_PALP_sf"/>
</dbReference>
<reference evidence="1" key="1">
    <citation type="submission" date="2006-12" db="EMBL/GenBank/DDBJ databases">
        <title>Complete sequence of Acidovorax avenae subsp. citrulli AAC00-1.</title>
        <authorList>
            <consortium name="US DOE Joint Genome Institute"/>
            <person name="Copeland A."/>
            <person name="Lucas S."/>
            <person name="Lapidus A."/>
            <person name="Barry K."/>
            <person name="Detter J.C."/>
            <person name="Glavina del Rio T."/>
            <person name="Dalin E."/>
            <person name="Tice H."/>
            <person name="Pitluck S."/>
            <person name="Kiss H."/>
            <person name="Brettin T."/>
            <person name="Bruce D."/>
            <person name="Han C."/>
            <person name="Tapia R."/>
            <person name="Gilna P."/>
            <person name="Schmutz J."/>
            <person name="Larimer F."/>
            <person name="Land M."/>
            <person name="Hauser L."/>
            <person name="Kyrpides N."/>
            <person name="Kim E."/>
            <person name="Stahl D."/>
            <person name="Richardson P."/>
        </authorList>
    </citation>
    <scope>NUCLEOTIDE SEQUENCE</scope>
    <source>
        <strain evidence="1">AAC00-1</strain>
    </source>
</reference>
<dbReference type="Proteomes" id="UP000002596">
    <property type="component" value="Chromosome"/>
</dbReference>
<proteinExistence type="predicted"/>
<organism evidence="1 2">
    <name type="scientific">Paracidovorax citrulli (strain AAC00-1)</name>
    <name type="common">Acidovorax citrulli</name>
    <dbReference type="NCBI Taxonomy" id="397945"/>
    <lineage>
        <taxon>Bacteria</taxon>
        <taxon>Pseudomonadati</taxon>
        <taxon>Pseudomonadota</taxon>
        <taxon>Betaproteobacteria</taxon>
        <taxon>Burkholderiales</taxon>
        <taxon>Comamonadaceae</taxon>
        <taxon>Paracidovorax</taxon>
    </lineage>
</organism>
<dbReference type="HOGENOM" id="CLU_2230566_0_0_4"/>
<evidence type="ECO:0000313" key="2">
    <source>
        <dbReference type="Proteomes" id="UP000002596"/>
    </source>
</evidence>
<sequence length="105" mass="11687">MHCTAHGPAQECVQRFLYRSMTELTRSALPAGIDAQEAAMQALRRAEPCLWFNPQRSADIPATMHAEGRHISLHDTQAASDRFRRFGGLLARLFPELEATPPASE</sequence>
<accession>A1TPW2</accession>
<protein>
    <submittedName>
        <fullName evidence="1">Uncharacterized protein</fullName>
    </submittedName>
</protein>
<evidence type="ECO:0000313" key="1">
    <source>
        <dbReference type="EMBL" id="ABM33000.1"/>
    </source>
</evidence>
<dbReference type="AlphaFoldDB" id="A1TPW2"/>
<gene>
    <name evidence="1" type="ordered locus">Aave_2425</name>
</gene>
<dbReference type="EMBL" id="CP000512">
    <property type="protein sequence ID" value="ABM33000.1"/>
    <property type="molecule type" value="Genomic_DNA"/>
</dbReference>
<dbReference type="eggNOG" id="COG3048">
    <property type="taxonomic scope" value="Bacteria"/>
</dbReference>
<name>A1TPW2_PARC0</name>
<dbReference type="Gene3D" id="3.40.50.1100">
    <property type="match status" value="1"/>
</dbReference>
<dbReference type="STRING" id="397945.Aave_2425"/>